<evidence type="ECO:0000313" key="4">
    <source>
        <dbReference type="EMBL" id="KAL3722770.1"/>
    </source>
</evidence>
<comment type="caution">
    <text evidence="4">The sequence shown here is derived from an EMBL/GenBank/DDBJ whole genome shotgun (WGS) entry which is preliminary data.</text>
</comment>
<evidence type="ECO:0000256" key="3">
    <source>
        <dbReference type="SAM" id="MobiDB-lite"/>
    </source>
</evidence>
<dbReference type="Proteomes" id="UP001634007">
    <property type="component" value="Unassembled WGS sequence"/>
</dbReference>
<dbReference type="EMBL" id="JBJKBG010000009">
    <property type="protein sequence ID" value="KAL3722770.1"/>
    <property type="molecule type" value="Genomic_DNA"/>
</dbReference>
<feature type="compositionally biased region" description="Basic and acidic residues" evidence="3">
    <location>
        <begin position="95"/>
        <end position="115"/>
    </location>
</feature>
<evidence type="ECO:0000313" key="5">
    <source>
        <dbReference type="Proteomes" id="UP001634007"/>
    </source>
</evidence>
<evidence type="ECO:0008006" key="6">
    <source>
        <dbReference type="Google" id="ProtNLM"/>
    </source>
</evidence>
<feature type="compositionally biased region" description="Basic and acidic residues" evidence="3">
    <location>
        <begin position="76"/>
        <end position="87"/>
    </location>
</feature>
<proteinExistence type="inferred from homology"/>
<organism evidence="4 5">
    <name type="scientific">Eucalyptus globulus</name>
    <name type="common">Tasmanian blue gum</name>
    <dbReference type="NCBI Taxonomy" id="34317"/>
    <lineage>
        <taxon>Eukaryota</taxon>
        <taxon>Viridiplantae</taxon>
        <taxon>Streptophyta</taxon>
        <taxon>Embryophyta</taxon>
        <taxon>Tracheophyta</taxon>
        <taxon>Spermatophyta</taxon>
        <taxon>Magnoliopsida</taxon>
        <taxon>eudicotyledons</taxon>
        <taxon>Gunneridae</taxon>
        <taxon>Pentapetalae</taxon>
        <taxon>rosids</taxon>
        <taxon>malvids</taxon>
        <taxon>Myrtales</taxon>
        <taxon>Myrtaceae</taxon>
        <taxon>Myrtoideae</taxon>
        <taxon>Eucalypteae</taxon>
        <taxon>Eucalyptus</taxon>
    </lineage>
</organism>
<keyword evidence="5" id="KW-1185">Reference proteome</keyword>
<evidence type="ECO:0000256" key="1">
    <source>
        <dbReference type="ARBA" id="ARBA00008403"/>
    </source>
</evidence>
<dbReference type="PROSITE" id="PS00823">
    <property type="entry name" value="DEHYDRIN_2"/>
    <property type="match status" value="1"/>
</dbReference>
<dbReference type="InterPro" id="IPR000167">
    <property type="entry name" value="Dehydrin"/>
</dbReference>
<accession>A0ABD3J7R0</accession>
<dbReference type="AlphaFoldDB" id="A0ABD3J7R0"/>
<dbReference type="PANTHER" id="PTHR33346:SF2">
    <property type="entry name" value="DEHYDRIN ERD14"/>
    <property type="match status" value="1"/>
</dbReference>
<feature type="region of interest" description="Disordered" evidence="3">
    <location>
        <begin position="1"/>
        <end position="115"/>
    </location>
</feature>
<feature type="compositionally biased region" description="Polar residues" evidence="3">
    <location>
        <begin position="1"/>
        <end position="20"/>
    </location>
</feature>
<evidence type="ECO:0000256" key="2">
    <source>
        <dbReference type="RuleBase" id="RU003995"/>
    </source>
</evidence>
<dbReference type="GO" id="GO:0009409">
    <property type="term" value="P:response to cold"/>
    <property type="evidence" value="ECO:0007669"/>
    <property type="project" value="UniProtKB-ARBA"/>
</dbReference>
<dbReference type="PANTHER" id="PTHR33346">
    <property type="entry name" value="DEHYDRIN XERO 2-RELATED"/>
    <property type="match status" value="1"/>
</dbReference>
<feature type="compositionally biased region" description="Basic and acidic residues" evidence="3">
    <location>
        <begin position="39"/>
        <end position="53"/>
    </location>
</feature>
<dbReference type="InterPro" id="IPR030513">
    <property type="entry name" value="Dehydrin_CS"/>
</dbReference>
<name>A0ABD3J7R0_EUCGL</name>
<dbReference type="Pfam" id="PF00257">
    <property type="entry name" value="Dehydrin"/>
    <property type="match status" value="1"/>
</dbReference>
<dbReference type="GO" id="GO:0009414">
    <property type="term" value="P:response to water deprivation"/>
    <property type="evidence" value="ECO:0007669"/>
    <property type="project" value="UniProtKB-ARBA"/>
</dbReference>
<comment type="similarity">
    <text evidence="1 2">Belongs to the plant dehydrin family.</text>
</comment>
<sequence>MSHHQPQAPENGNAANVSVEKTQHEISDTIVDAEMTPLVRDEEKPTLAQELRRSHSNSSSSGDEEEGREKKKKKEAAKEELEHKITDEELEAGGELEKESIPVQKPDEAMHPEEKKGIMEKIKEKLPGHRKDEEDALECAPEKKGILEMIKEKIPGCQKVGDNAKKDD</sequence>
<reference evidence="4 5" key="1">
    <citation type="submission" date="2024-11" db="EMBL/GenBank/DDBJ databases">
        <title>Chromosome-level genome assembly of Eucalyptus globulus Labill. provides insights into its genome evolution.</title>
        <authorList>
            <person name="Li X."/>
        </authorList>
    </citation>
    <scope>NUCLEOTIDE SEQUENCE [LARGE SCALE GENOMIC DNA]</scope>
    <source>
        <strain evidence="4">CL2024</strain>
        <tissue evidence="4">Fresh tender leaves</tissue>
    </source>
</reference>
<dbReference type="GO" id="GO:0009737">
    <property type="term" value="P:response to abscisic acid"/>
    <property type="evidence" value="ECO:0007669"/>
    <property type="project" value="UniProtKB-ARBA"/>
</dbReference>
<gene>
    <name evidence="4" type="ORF">ACJRO7_035040</name>
</gene>
<dbReference type="GO" id="GO:0046872">
    <property type="term" value="F:metal ion binding"/>
    <property type="evidence" value="ECO:0007669"/>
    <property type="project" value="UniProtKB-ARBA"/>
</dbReference>
<protein>
    <recommendedName>
        <fullName evidence="6">Dehydrin</fullName>
    </recommendedName>
</protein>